<dbReference type="GO" id="GO:0007165">
    <property type="term" value="P:signal transduction"/>
    <property type="evidence" value="ECO:0007669"/>
    <property type="project" value="TreeGrafter"/>
</dbReference>
<keyword evidence="13" id="KW-1185">Reference proteome</keyword>
<evidence type="ECO:0000256" key="1">
    <source>
        <dbReference type="ARBA" id="ARBA00003747"/>
    </source>
</evidence>
<dbReference type="GO" id="GO:0005737">
    <property type="term" value="C:cytoplasm"/>
    <property type="evidence" value="ECO:0007669"/>
    <property type="project" value="TreeGrafter"/>
</dbReference>
<dbReference type="CDD" id="cd00180">
    <property type="entry name" value="PKc"/>
    <property type="match status" value="1"/>
</dbReference>
<evidence type="ECO:0000256" key="5">
    <source>
        <dbReference type="ARBA" id="ARBA00019973"/>
    </source>
</evidence>
<organism evidence="12 13">
    <name type="scientific">Verticillium longisporum</name>
    <name type="common">Verticillium dahliae var. longisporum</name>
    <dbReference type="NCBI Taxonomy" id="100787"/>
    <lineage>
        <taxon>Eukaryota</taxon>
        <taxon>Fungi</taxon>
        <taxon>Dikarya</taxon>
        <taxon>Ascomycota</taxon>
        <taxon>Pezizomycotina</taxon>
        <taxon>Sordariomycetes</taxon>
        <taxon>Hypocreomycetidae</taxon>
        <taxon>Glomerellales</taxon>
        <taxon>Plectosphaerellaceae</taxon>
        <taxon>Verticillium</taxon>
    </lineage>
</organism>
<dbReference type="GO" id="GO:0005524">
    <property type="term" value="F:ATP binding"/>
    <property type="evidence" value="ECO:0007669"/>
    <property type="project" value="InterPro"/>
</dbReference>
<comment type="catalytic activity">
    <reaction evidence="9">
        <text>L-seryl-[protein] + ATP = O-phospho-L-seryl-[protein] + ADP + H(+)</text>
        <dbReference type="Rhea" id="RHEA:17989"/>
        <dbReference type="Rhea" id="RHEA-COMP:9863"/>
        <dbReference type="Rhea" id="RHEA-COMP:11604"/>
        <dbReference type="ChEBI" id="CHEBI:15378"/>
        <dbReference type="ChEBI" id="CHEBI:29999"/>
        <dbReference type="ChEBI" id="CHEBI:30616"/>
        <dbReference type="ChEBI" id="CHEBI:83421"/>
        <dbReference type="ChEBI" id="CHEBI:456216"/>
        <dbReference type="EC" id="2.7.11.1"/>
    </reaction>
</comment>
<dbReference type="EMBL" id="CVQI01009258">
    <property type="protein sequence ID" value="CRK18716.1"/>
    <property type="molecule type" value="Genomic_DNA"/>
</dbReference>
<dbReference type="Pfam" id="PF00069">
    <property type="entry name" value="Pkinase"/>
    <property type="match status" value="1"/>
</dbReference>
<evidence type="ECO:0000313" key="12">
    <source>
        <dbReference type="EMBL" id="CRK30122.1"/>
    </source>
</evidence>
<evidence type="ECO:0000313" key="13">
    <source>
        <dbReference type="Proteomes" id="UP000044602"/>
    </source>
</evidence>
<evidence type="ECO:0000256" key="4">
    <source>
        <dbReference type="ARBA" id="ARBA00013948"/>
    </source>
</evidence>
<dbReference type="Proteomes" id="UP000044602">
    <property type="component" value="Unassembled WGS sequence"/>
</dbReference>
<dbReference type="SUPFAM" id="SSF56112">
    <property type="entry name" value="Protein kinase-like (PK-like)"/>
    <property type="match status" value="1"/>
</dbReference>
<evidence type="ECO:0000313" key="11">
    <source>
        <dbReference type="EMBL" id="CRK18716.1"/>
    </source>
</evidence>
<feature type="domain" description="Protein kinase" evidence="10">
    <location>
        <begin position="45"/>
        <end position="311"/>
    </location>
</feature>
<dbReference type="Gene3D" id="1.10.510.10">
    <property type="entry name" value="Transferase(Phosphotransferase) domain 1"/>
    <property type="match status" value="1"/>
</dbReference>
<dbReference type="EMBL" id="CVQH01021347">
    <property type="protein sequence ID" value="CRK30122.1"/>
    <property type="molecule type" value="Genomic_DNA"/>
</dbReference>
<dbReference type="Proteomes" id="UP000045706">
    <property type="component" value="Unassembled WGS sequence"/>
</dbReference>
<dbReference type="AlphaFoldDB" id="A0A0G4M780"/>
<evidence type="ECO:0000259" key="10">
    <source>
        <dbReference type="PROSITE" id="PS50011"/>
    </source>
</evidence>
<proteinExistence type="predicted"/>
<gene>
    <name evidence="12" type="ORF">BN1708_018436</name>
    <name evidence="11" type="ORF">BN1723_017703</name>
</gene>
<dbReference type="InterPro" id="IPR000719">
    <property type="entry name" value="Prot_kinase_dom"/>
</dbReference>
<dbReference type="InterPro" id="IPR011009">
    <property type="entry name" value="Kinase-like_dom_sf"/>
</dbReference>
<comment type="function">
    <text evidence="1">Component of the EKC/KEOPS complex that is required for the formation of a threonylcarbamoyl group on adenosine at position 37 (t(6)A37) in tRNAs that read codons beginning with adenine. The complex is probably involved in the transfer of the threonylcarbamoyl moiety of threonylcarbamoyl-AMP (TC-AMP) to the N6 group of A37. BUD32 has ATPase activity in the context of the EKC/KEOPS complex and likely plays a supporting role to the catalytic subunit KAE1. The EKC/KEOPS complex also promotes both telomere uncapping and telomere elongation. The complex is required for efficient recruitment of transcriptional coactivators.</text>
</comment>
<dbReference type="PROSITE" id="PS00109">
    <property type="entry name" value="PROTEIN_KINASE_TYR"/>
    <property type="match status" value="1"/>
</dbReference>
<dbReference type="GO" id="GO:0004674">
    <property type="term" value="F:protein serine/threonine kinase activity"/>
    <property type="evidence" value="ECO:0007669"/>
    <property type="project" value="UniProtKB-EC"/>
</dbReference>
<evidence type="ECO:0000256" key="6">
    <source>
        <dbReference type="ARBA" id="ARBA00030980"/>
    </source>
</evidence>
<dbReference type="InterPro" id="IPR008266">
    <property type="entry name" value="Tyr_kinase_AS"/>
</dbReference>
<evidence type="ECO:0000256" key="8">
    <source>
        <dbReference type="ARBA" id="ARBA00047899"/>
    </source>
</evidence>
<dbReference type="PROSITE" id="PS50011">
    <property type="entry name" value="PROTEIN_KINASE_DOM"/>
    <property type="match status" value="1"/>
</dbReference>
<accession>A0A0G4M780</accession>
<dbReference type="STRING" id="100787.A0A0G4M780"/>
<dbReference type="EC" id="2.7.11.1" evidence="3"/>
<sequence length="311" mass="35065">MHYSSGILVRLLHYIRNFASRIYQALIRAPGGQDVRKPSINSQLPKLPGFTFRGSTAVFFQVQPGIILKAPVKVLQDQSIQPRLDVSDNFHNERLILERLGRHPLITSYLGWRQEFPTGLLLSGASQGSLQRVLHEHHATIPLTLRKQWFHQAIHAIAYIHSQGVIHSDLRPDNFLVHGSKLEVSNLQLCDFGGSTCPDLGILGSQLPDAGFFNPKLPWTPAPQVDIFSLGSVLYVIIVGRWPFRDSCAHFNTLEEMDDYSSLVDDKFHQDIYPTLDGVFGQDIILGCWMGRFALAEEIVVEASKLRYNED</sequence>
<reference evidence="13 14" key="1">
    <citation type="submission" date="2015-05" db="EMBL/GenBank/DDBJ databases">
        <authorList>
            <person name="Fogelqvist Johan"/>
        </authorList>
    </citation>
    <scope>NUCLEOTIDE SEQUENCE [LARGE SCALE GENOMIC DNA]</scope>
    <source>
        <strain evidence="12">VL1</strain>
        <strain evidence="11">VL2</strain>
    </source>
</reference>
<comment type="catalytic activity">
    <reaction evidence="8">
        <text>L-threonyl-[protein] + ATP = O-phospho-L-threonyl-[protein] + ADP + H(+)</text>
        <dbReference type="Rhea" id="RHEA:46608"/>
        <dbReference type="Rhea" id="RHEA-COMP:11060"/>
        <dbReference type="Rhea" id="RHEA-COMP:11605"/>
        <dbReference type="ChEBI" id="CHEBI:15378"/>
        <dbReference type="ChEBI" id="CHEBI:30013"/>
        <dbReference type="ChEBI" id="CHEBI:30616"/>
        <dbReference type="ChEBI" id="CHEBI:61977"/>
        <dbReference type="ChEBI" id="CHEBI:456216"/>
        <dbReference type="EC" id="2.7.11.1"/>
    </reaction>
</comment>
<name>A0A0G4M780_VERLO</name>
<evidence type="ECO:0000256" key="3">
    <source>
        <dbReference type="ARBA" id="ARBA00012513"/>
    </source>
</evidence>
<dbReference type="PANTHER" id="PTHR23257">
    <property type="entry name" value="SERINE-THREONINE PROTEIN KINASE"/>
    <property type="match status" value="1"/>
</dbReference>
<evidence type="ECO:0000256" key="7">
    <source>
        <dbReference type="ARBA" id="ARBA00033194"/>
    </source>
</evidence>
<dbReference type="InterPro" id="IPR050167">
    <property type="entry name" value="Ser_Thr_protein_kinase"/>
</dbReference>
<protein>
    <recommendedName>
        <fullName evidence="5">EKC/KEOPS complex subunit BUD32</fullName>
        <ecNumber evidence="3">2.7.11.1</ecNumber>
    </recommendedName>
    <alternativeName>
        <fullName evidence="6 7">Atypical Serine/threonine protein kinase BUD32</fullName>
    </alternativeName>
    <alternativeName>
        <fullName evidence="4">EKC/KEOPS complex subunit bud32</fullName>
    </alternativeName>
</protein>
<evidence type="ECO:0000256" key="2">
    <source>
        <dbReference type="ARBA" id="ARBA00011534"/>
    </source>
</evidence>
<comment type="subunit">
    <text evidence="2">Component of the EKC/KEOPS complex composed of at least BUD32, CGI121, GON7, KAE1 and PCC1; the whole complex dimerizes.</text>
</comment>
<evidence type="ECO:0000256" key="9">
    <source>
        <dbReference type="ARBA" id="ARBA00048679"/>
    </source>
</evidence>
<evidence type="ECO:0000313" key="14">
    <source>
        <dbReference type="Proteomes" id="UP000045706"/>
    </source>
</evidence>